<dbReference type="Proteomes" id="UP000587586">
    <property type="component" value="Unassembled WGS sequence"/>
</dbReference>
<evidence type="ECO:0000256" key="6">
    <source>
        <dbReference type="ARBA" id="ARBA00023004"/>
    </source>
</evidence>
<dbReference type="PROSITE" id="PS00198">
    <property type="entry name" value="4FE4S_FER_1"/>
    <property type="match status" value="1"/>
</dbReference>
<keyword evidence="7" id="KW-0411">Iron-sulfur</keyword>
<proteinExistence type="inferred from homology"/>
<evidence type="ECO:0000256" key="4">
    <source>
        <dbReference type="ARBA" id="ARBA00022485"/>
    </source>
</evidence>
<dbReference type="Gene3D" id="3.40.50.12280">
    <property type="match status" value="1"/>
</dbReference>
<dbReference type="InterPro" id="IPR006137">
    <property type="entry name" value="NADH_UbQ_OxRdtase-like_20kDa"/>
</dbReference>
<keyword evidence="6" id="KW-0408">Iron</keyword>
<dbReference type="GO" id="GO:0046872">
    <property type="term" value="F:metal ion binding"/>
    <property type="evidence" value="ECO:0007669"/>
    <property type="project" value="UniProtKB-KW"/>
</dbReference>
<dbReference type="SUPFAM" id="SSF54862">
    <property type="entry name" value="4Fe-4S ferredoxins"/>
    <property type="match status" value="1"/>
</dbReference>
<feature type="domain" description="4Fe-4S ferredoxin-type" evidence="8">
    <location>
        <begin position="192"/>
        <end position="221"/>
    </location>
</feature>
<dbReference type="PANTHER" id="PTHR42989:SF1">
    <property type="entry name" value="FORMATE HYDROGENLYASE SUBUNIT 7-RELATED"/>
    <property type="match status" value="1"/>
</dbReference>
<accession>A0A6V8N4M8</accession>
<feature type="domain" description="4Fe-4S ferredoxin-type" evidence="8">
    <location>
        <begin position="159"/>
        <end position="188"/>
    </location>
</feature>
<dbReference type="Pfam" id="PF01058">
    <property type="entry name" value="Oxidored_q6"/>
    <property type="match status" value="1"/>
</dbReference>
<evidence type="ECO:0000256" key="3">
    <source>
        <dbReference type="ARBA" id="ARBA00010870"/>
    </source>
</evidence>
<evidence type="ECO:0000256" key="2">
    <source>
        <dbReference type="ARBA" id="ARBA00009173"/>
    </source>
</evidence>
<dbReference type="InterPro" id="IPR017900">
    <property type="entry name" value="4Fe4S_Fe_S_CS"/>
</dbReference>
<dbReference type="Pfam" id="PF12838">
    <property type="entry name" value="Fer4_7"/>
    <property type="match status" value="1"/>
</dbReference>
<comment type="caution">
    <text evidence="9">The sequence shown here is derived from an EMBL/GenBank/DDBJ whole genome shotgun (WGS) entry which is preliminary data.</text>
</comment>
<keyword evidence="4" id="KW-0004">4Fe-4S</keyword>
<dbReference type="GO" id="GO:0051539">
    <property type="term" value="F:4 iron, 4 sulfur cluster binding"/>
    <property type="evidence" value="ECO:0007669"/>
    <property type="project" value="UniProtKB-KW"/>
</dbReference>
<keyword evidence="5" id="KW-0479">Metal-binding</keyword>
<dbReference type="EMBL" id="BLXZ01000002">
    <property type="protein sequence ID" value="GFO67528.1"/>
    <property type="molecule type" value="Genomic_DNA"/>
</dbReference>
<dbReference type="PANTHER" id="PTHR42989">
    <property type="entry name" value="HYDROGENASE-4 COMPONENT I"/>
    <property type="match status" value="1"/>
</dbReference>
<evidence type="ECO:0000259" key="8">
    <source>
        <dbReference type="PROSITE" id="PS51379"/>
    </source>
</evidence>
<dbReference type="AlphaFoldDB" id="A0A6V8N4M8"/>
<dbReference type="InterPro" id="IPR017896">
    <property type="entry name" value="4Fe4S_Fe-S-bd"/>
</dbReference>
<dbReference type="InterPro" id="IPR052375">
    <property type="entry name" value="Complex_I_20kDa-like"/>
</dbReference>
<gene>
    <name evidence="9" type="ORF">GMLC_11070</name>
</gene>
<protein>
    <recommendedName>
        <fullName evidence="8">4Fe-4S ferredoxin-type domain-containing protein</fullName>
    </recommendedName>
</protein>
<evidence type="ECO:0000256" key="1">
    <source>
        <dbReference type="ARBA" id="ARBA00001966"/>
    </source>
</evidence>
<dbReference type="Gene3D" id="3.30.70.3270">
    <property type="match status" value="1"/>
</dbReference>
<reference evidence="10" key="1">
    <citation type="submission" date="2020-06" db="EMBL/GenBank/DDBJ databases">
        <title>Draft genomic sequecing of Geomonas sp. Red745.</title>
        <authorList>
            <person name="Itoh H."/>
            <person name="Xu Z.X."/>
            <person name="Ushijima N."/>
            <person name="Masuda Y."/>
            <person name="Shiratori Y."/>
            <person name="Senoo K."/>
        </authorList>
    </citation>
    <scope>NUCLEOTIDE SEQUENCE [LARGE SCALE GENOMIC DNA]</scope>
    <source>
        <strain evidence="10">Red745</strain>
    </source>
</reference>
<sequence length="295" mass="31651">MHTCKVPPAPKLRLYRINTGSCNGCDVELAATEALTRFGLERLGLSFTADPTQADLVLITGPLTVRSKGKVLAEYAQVPDPKITVLIGVCPISGGAFRDSYAVLGPLDEFLAADVNIPGCPPRPEAIVAGIAEAARLWRGGEGPQLAPAGFPAPANLRGRMSYRAEACVGCRMCQHVCAGGAIRFEEQEAGVSFTLWHNSCLFCGMCSHYCPTGALTPTGEWNLAHPQAQKYQMVEQGVVPRISCSCCGVPMLPVVPELMRKGYRALTRETAQLQTLCSECRQVRSIGGLQRCTK</sequence>
<name>A0A6V8N4M8_9BACT</name>
<organism evidence="9 10">
    <name type="scientific">Geomonas limicola</name>
    <dbReference type="NCBI Taxonomy" id="2740186"/>
    <lineage>
        <taxon>Bacteria</taxon>
        <taxon>Pseudomonadati</taxon>
        <taxon>Thermodesulfobacteriota</taxon>
        <taxon>Desulfuromonadia</taxon>
        <taxon>Geobacterales</taxon>
        <taxon>Geobacteraceae</taxon>
        <taxon>Geomonas</taxon>
    </lineage>
</organism>
<comment type="similarity">
    <text evidence="2">Belongs to the complex I 20 kDa subunit family.</text>
</comment>
<keyword evidence="10" id="KW-1185">Reference proteome</keyword>
<evidence type="ECO:0000256" key="7">
    <source>
        <dbReference type="ARBA" id="ARBA00023014"/>
    </source>
</evidence>
<comment type="similarity">
    <text evidence="3">Belongs to the FrhG family.</text>
</comment>
<dbReference type="PROSITE" id="PS51379">
    <property type="entry name" value="4FE4S_FER_2"/>
    <property type="match status" value="2"/>
</dbReference>
<comment type="cofactor">
    <cofactor evidence="1">
        <name>[4Fe-4S] cluster</name>
        <dbReference type="ChEBI" id="CHEBI:49883"/>
    </cofactor>
</comment>
<evidence type="ECO:0000313" key="10">
    <source>
        <dbReference type="Proteomes" id="UP000587586"/>
    </source>
</evidence>
<evidence type="ECO:0000256" key="5">
    <source>
        <dbReference type="ARBA" id="ARBA00022723"/>
    </source>
</evidence>
<evidence type="ECO:0000313" key="9">
    <source>
        <dbReference type="EMBL" id="GFO67528.1"/>
    </source>
</evidence>
<dbReference type="SUPFAM" id="SSF56770">
    <property type="entry name" value="HydA/Nqo6-like"/>
    <property type="match status" value="1"/>
</dbReference>